<protein>
    <submittedName>
        <fullName evidence="2">Uncharacterized protein</fullName>
    </submittedName>
</protein>
<dbReference type="EMBL" id="ACEC01000062">
    <property type="protein sequence ID" value="EEG30476.1"/>
    <property type="molecule type" value="Genomic_DNA"/>
</dbReference>
<reference evidence="2 3" key="1">
    <citation type="submission" date="2009-01" db="EMBL/GenBank/DDBJ databases">
        <authorList>
            <person name="Fulton L."/>
            <person name="Clifton S."/>
            <person name="Fulton B."/>
            <person name="Xu J."/>
            <person name="Minx P."/>
            <person name="Pepin K.H."/>
            <person name="Johnson M."/>
            <person name="Bhonagiri V."/>
            <person name="Nash W.E."/>
            <person name="Mardis E.R."/>
            <person name="Wilson R.K."/>
        </authorList>
    </citation>
    <scope>NUCLEOTIDE SEQUENCE [LARGE SCALE GENOMIC DNA]</scope>
    <source>
        <strain evidence="2 3">DSM 5476</strain>
    </source>
</reference>
<evidence type="ECO:0000256" key="1">
    <source>
        <dbReference type="SAM" id="MobiDB-lite"/>
    </source>
</evidence>
<gene>
    <name evidence="2" type="ORF">CLOSTMETH_01917</name>
</gene>
<evidence type="ECO:0000313" key="3">
    <source>
        <dbReference type="Proteomes" id="UP000003340"/>
    </source>
</evidence>
<evidence type="ECO:0000313" key="2">
    <source>
        <dbReference type="EMBL" id="EEG30476.1"/>
    </source>
</evidence>
<accession>C0EDJ0</accession>
<sequence length="54" mass="6231">MIRKDFEQITGSRDPADHPKRQRQNRGNEFVFTAALVFVGPIWCCTKTNANVHE</sequence>
<dbReference type="HOGENOM" id="CLU_3042061_0_0_9"/>
<comment type="caution">
    <text evidence="2">The sequence shown here is derived from an EMBL/GenBank/DDBJ whole genome shotgun (WGS) entry which is preliminary data.</text>
</comment>
<feature type="region of interest" description="Disordered" evidence="1">
    <location>
        <begin position="1"/>
        <end position="25"/>
    </location>
</feature>
<dbReference type="Proteomes" id="UP000003340">
    <property type="component" value="Unassembled WGS sequence"/>
</dbReference>
<dbReference type="AlphaFoldDB" id="C0EDJ0"/>
<name>C0EDJ0_9FIRM</name>
<keyword evidence="3" id="KW-1185">Reference proteome</keyword>
<proteinExistence type="predicted"/>
<reference evidence="2 3" key="2">
    <citation type="submission" date="2009-02" db="EMBL/GenBank/DDBJ databases">
        <title>Draft genome sequence of Clostridium methylpentosum (DSM 5476).</title>
        <authorList>
            <person name="Sudarsanam P."/>
            <person name="Ley R."/>
            <person name="Guruge J."/>
            <person name="Turnbaugh P.J."/>
            <person name="Mahowald M."/>
            <person name="Liep D."/>
            <person name="Gordon J."/>
        </authorList>
    </citation>
    <scope>NUCLEOTIDE SEQUENCE [LARGE SCALE GENOMIC DNA]</scope>
    <source>
        <strain evidence="2 3">DSM 5476</strain>
    </source>
</reference>
<organism evidence="2 3">
    <name type="scientific">[Clostridium] methylpentosum DSM 5476</name>
    <dbReference type="NCBI Taxonomy" id="537013"/>
    <lineage>
        <taxon>Bacteria</taxon>
        <taxon>Bacillati</taxon>
        <taxon>Bacillota</taxon>
        <taxon>Clostridia</taxon>
        <taxon>Eubacteriales</taxon>
        <taxon>Oscillospiraceae</taxon>
        <taxon>Oscillospiraceae incertae sedis</taxon>
    </lineage>
</organism>